<evidence type="ECO:0000256" key="5">
    <source>
        <dbReference type="ARBA" id="ARBA00023001"/>
    </source>
</evidence>
<evidence type="ECO:0000256" key="7">
    <source>
        <dbReference type="ARBA" id="ARBA00023295"/>
    </source>
</evidence>
<dbReference type="PANTHER" id="PTHR10353">
    <property type="entry name" value="GLYCOSYL HYDROLASE"/>
    <property type="match status" value="1"/>
</dbReference>
<keyword evidence="5" id="KW-0136">Cellulose degradation</keyword>
<evidence type="ECO:0000256" key="6">
    <source>
        <dbReference type="ARBA" id="ARBA00023277"/>
    </source>
</evidence>
<evidence type="ECO:0000256" key="3">
    <source>
        <dbReference type="ARBA" id="ARBA00012744"/>
    </source>
</evidence>
<evidence type="ECO:0000256" key="9">
    <source>
        <dbReference type="PIRSR" id="PIRSR617736-1"/>
    </source>
</evidence>
<comment type="caution">
    <text evidence="12">The sequence shown here is derived from an EMBL/GenBank/DDBJ whole genome shotgun (WGS) entry which is preliminary data.</text>
</comment>
<dbReference type="GO" id="GO:0008422">
    <property type="term" value="F:beta-glucosidase activity"/>
    <property type="evidence" value="ECO:0007669"/>
    <property type="project" value="UniProtKB-EC"/>
</dbReference>
<dbReference type="Pfam" id="PF00232">
    <property type="entry name" value="Glyco_hydro_1"/>
    <property type="match status" value="1"/>
</dbReference>
<dbReference type="EMBL" id="BJMN01000005">
    <property type="protein sequence ID" value="GEB55126.1"/>
    <property type="molecule type" value="Genomic_DNA"/>
</dbReference>
<evidence type="ECO:0000256" key="8">
    <source>
        <dbReference type="ARBA" id="ARBA00023326"/>
    </source>
</evidence>
<dbReference type="EC" id="3.2.1.21" evidence="3 11"/>
<feature type="binding site" evidence="10">
    <location>
        <position position="211"/>
    </location>
    <ligand>
        <name>substrate</name>
    </ligand>
</feature>
<proteinExistence type="inferred from homology"/>
<keyword evidence="4 11" id="KW-0378">Hydrolase</keyword>
<evidence type="ECO:0000256" key="4">
    <source>
        <dbReference type="ARBA" id="ARBA00022801"/>
    </source>
</evidence>
<dbReference type="Proteomes" id="UP000315226">
    <property type="component" value="Unassembled WGS sequence"/>
</dbReference>
<dbReference type="InterPro" id="IPR017853">
    <property type="entry name" value="GH"/>
</dbReference>
<feature type="binding site" evidence="10">
    <location>
        <begin position="451"/>
        <end position="452"/>
    </location>
    <ligand>
        <name>substrate</name>
    </ligand>
</feature>
<protein>
    <recommendedName>
        <fullName evidence="3 11">Beta-glucosidase</fullName>
        <ecNumber evidence="3 11">3.2.1.21</ecNumber>
    </recommendedName>
</protein>
<accession>A0A4Y3RBL4</accession>
<feature type="binding site" evidence="10">
    <location>
        <position position="444"/>
    </location>
    <ligand>
        <name>substrate</name>
    </ligand>
</feature>
<evidence type="ECO:0000313" key="12">
    <source>
        <dbReference type="EMBL" id="GEB55126.1"/>
    </source>
</evidence>
<name>A0A4Y3RBL4_9ACTN</name>
<dbReference type="FunFam" id="3.20.20.80:FF:000004">
    <property type="entry name" value="Beta-glucosidase 6-phospho-beta-glucosidase"/>
    <property type="match status" value="1"/>
</dbReference>
<keyword evidence="7 11" id="KW-0326">Glycosidase</keyword>
<evidence type="ECO:0000256" key="11">
    <source>
        <dbReference type="RuleBase" id="RU361175"/>
    </source>
</evidence>
<dbReference type="InterPro" id="IPR001360">
    <property type="entry name" value="Glyco_hydro_1"/>
</dbReference>
<evidence type="ECO:0000313" key="13">
    <source>
        <dbReference type="Proteomes" id="UP000315226"/>
    </source>
</evidence>
<keyword evidence="8" id="KW-0624">Polysaccharide degradation</keyword>
<feature type="binding site" evidence="10">
    <location>
        <position position="61"/>
    </location>
    <ligand>
        <name>substrate</name>
    </ligand>
</feature>
<sequence length="494" mass="53635">MTSLPALSALSGSSAVSAPSAFSPPITKRFSVSASPDSRPALDLEAFPPSFAWGTATSAYQIEGAVAEDGRAPSIWDTFTRTPGAIDNGDNGDTACDHYHRWPEDLALMKGLGTDAYRLSIAWPRVVPGGDGPVNAAGLDFYDRLVDALLDADIAPSVTLYHWDLPQALQDRVRDSRGGWTERATAEHLAAYASVVAERLGDRVTQWATLNEPLCSGWIGHLEGRMAPGYTDLTAAVRASYHLLLGHGLVTQAIRAAAPGARVGLVTNHSTVAPASTRPEDIAAAARMDGHTNRWWLDPVYGRGFPADMRELYGVELPEQAGDMETIAAPLDWHGLNYYFPVTVADDPAGPVPHAREVRLPDVPRTGMDWQIDAGGLEAFLLRLTDDYGVRELYVTENGSAFPDTVAPDGAVHDPERTRYLEQHLAACARALRKGAPLAGYYAWSLLDNFEWAYGFDKRFGLVHVDYATQKRTVKTSGRRYADIIRAHRQATAG</sequence>
<feature type="active site" description="Proton donor" evidence="9">
    <location>
        <position position="212"/>
    </location>
</feature>
<evidence type="ECO:0000256" key="1">
    <source>
        <dbReference type="ARBA" id="ARBA00000448"/>
    </source>
</evidence>
<keyword evidence="6" id="KW-0119">Carbohydrate metabolism</keyword>
<gene>
    <name evidence="12" type="ORF">SGA01_07310</name>
</gene>
<dbReference type="PANTHER" id="PTHR10353:SF36">
    <property type="entry name" value="LP05116P"/>
    <property type="match status" value="1"/>
</dbReference>
<comment type="similarity">
    <text evidence="2 11">Belongs to the glycosyl hydrolase 1 family.</text>
</comment>
<evidence type="ECO:0000256" key="10">
    <source>
        <dbReference type="PIRSR" id="PIRSR617736-2"/>
    </source>
</evidence>
<feature type="active site" description="Nucleophile" evidence="9">
    <location>
        <position position="397"/>
    </location>
</feature>
<dbReference type="NCBIfam" id="TIGR03356">
    <property type="entry name" value="BGL"/>
    <property type="match status" value="1"/>
</dbReference>
<organism evidence="12 13">
    <name type="scientific">Streptomyces gardneri</name>
    <dbReference type="NCBI Taxonomy" id="66892"/>
    <lineage>
        <taxon>Bacteria</taxon>
        <taxon>Bacillati</taxon>
        <taxon>Actinomycetota</taxon>
        <taxon>Actinomycetes</taxon>
        <taxon>Kitasatosporales</taxon>
        <taxon>Streptomycetaceae</taxon>
        <taxon>Streptomyces</taxon>
    </lineage>
</organism>
<comment type="catalytic activity">
    <reaction evidence="1 11">
        <text>Hydrolysis of terminal, non-reducing beta-D-glucosyl residues with release of beta-D-glucose.</text>
        <dbReference type="EC" id="3.2.1.21"/>
    </reaction>
</comment>
<evidence type="ECO:0000256" key="2">
    <source>
        <dbReference type="ARBA" id="ARBA00010838"/>
    </source>
</evidence>
<feature type="binding site" evidence="10">
    <location>
        <position position="339"/>
    </location>
    <ligand>
        <name>substrate</name>
    </ligand>
</feature>
<dbReference type="SUPFAM" id="SSF51445">
    <property type="entry name" value="(Trans)glycosidases"/>
    <property type="match status" value="1"/>
</dbReference>
<dbReference type="AlphaFoldDB" id="A0A4Y3RBL4"/>
<reference evidence="12 13" key="1">
    <citation type="submission" date="2019-06" db="EMBL/GenBank/DDBJ databases">
        <title>Whole genome shotgun sequence of Streptomyces gardneri NBRC 12865.</title>
        <authorList>
            <person name="Hosoyama A."/>
            <person name="Uohara A."/>
            <person name="Ohji S."/>
            <person name="Ichikawa N."/>
        </authorList>
    </citation>
    <scope>NUCLEOTIDE SEQUENCE [LARGE SCALE GENOMIC DNA]</scope>
    <source>
        <strain evidence="12 13">NBRC 12865</strain>
    </source>
</reference>
<keyword evidence="13" id="KW-1185">Reference proteome</keyword>
<dbReference type="Gene3D" id="3.20.20.80">
    <property type="entry name" value="Glycosidases"/>
    <property type="match status" value="1"/>
</dbReference>
<dbReference type="PRINTS" id="PR00131">
    <property type="entry name" value="GLHYDRLASE1"/>
</dbReference>
<dbReference type="InterPro" id="IPR017736">
    <property type="entry name" value="Glyco_hydro_1_beta-glucosidase"/>
</dbReference>
<dbReference type="InterPro" id="IPR033132">
    <property type="entry name" value="GH_1_N_CS"/>
</dbReference>
<dbReference type="GO" id="GO:0005829">
    <property type="term" value="C:cytosol"/>
    <property type="evidence" value="ECO:0007669"/>
    <property type="project" value="TreeGrafter"/>
</dbReference>
<feature type="binding site" evidence="10">
    <location>
        <position position="162"/>
    </location>
    <ligand>
        <name>substrate</name>
    </ligand>
</feature>
<dbReference type="GO" id="GO:0030245">
    <property type="term" value="P:cellulose catabolic process"/>
    <property type="evidence" value="ECO:0007669"/>
    <property type="project" value="UniProtKB-KW"/>
</dbReference>
<dbReference type="PROSITE" id="PS00653">
    <property type="entry name" value="GLYCOSYL_HYDROL_F1_2"/>
    <property type="match status" value="1"/>
</dbReference>